<feature type="region of interest" description="Disordered" evidence="1">
    <location>
        <begin position="80"/>
        <end position="116"/>
    </location>
</feature>
<feature type="region of interest" description="Disordered" evidence="1">
    <location>
        <begin position="176"/>
        <end position="320"/>
    </location>
</feature>
<accession>A0AAD5WPY2</accession>
<evidence type="ECO:0000313" key="3">
    <source>
        <dbReference type="Proteomes" id="UP001201980"/>
    </source>
</evidence>
<protein>
    <submittedName>
        <fullName evidence="2">Uncharacterized protein</fullName>
    </submittedName>
</protein>
<gene>
    <name evidence="2" type="ORF">MKZ38_006123</name>
</gene>
<feature type="compositionally biased region" description="Low complexity" evidence="1">
    <location>
        <begin position="244"/>
        <end position="268"/>
    </location>
</feature>
<reference evidence="2" key="1">
    <citation type="submission" date="2022-07" db="EMBL/GenBank/DDBJ databases">
        <title>Draft genome sequence of Zalerion maritima ATCC 34329, a (micro)plastics degrading marine fungus.</title>
        <authorList>
            <person name="Paco A."/>
            <person name="Goncalves M.F.M."/>
            <person name="Rocha-Santos T.A.P."/>
            <person name="Alves A."/>
        </authorList>
    </citation>
    <scope>NUCLEOTIDE SEQUENCE</scope>
    <source>
        <strain evidence="2">ATCC 34329</strain>
    </source>
</reference>
<keyword evidence="3" id="KW-1185">Reference proteome</keyword>
<dbReference type="AlphaFoldDB" id="A0AAD5WPY2"/>
<evidence type="ECO:0000256" key="1">
    <source>
        <dbReference type="SAM" id="MobiDB-lite"/>
    </source>
</evidence>
<dbReference type="EMBL" id="JAKWBI020000371">
    <property type="protein sequence ID" value="KAJ2895839.1"/>
    <property type="molecule type" value="Genomic_DNA"/>
</dbReference>
<sequence>MPAQSLPPPPPGPPLLLTKRLITFLSSTLTSSLTTAFLSTPSGKLLAHASTDPTATIASLRTRATVAALLWDIHAASASAAADAPPEGPGTSNGYGRRRRESYMGGEPRERGGVGTVHAKKPTTITVQLERAVVVVRRLICGILYVAIGPIEGVPPSPATATVPPAQLQATLPSHGQALTQGQTNGPTTVAGTGASHDLGSSSAEQHSHQHVHALHPNFDGPVPEHSLAASVLTPPATPAIFEPPSASSLPTSSPPQAHHALHSHPPALTVPHAHGQTGFSPTSTTTAAAMERERGYPVHHTYPAHGHHHGGHLAVGSPSDSIISAGASSVTSVGAQGAVTLRRQAEEVAQNLDIKLGPLRVPGERIGVEFSER</sequence>
<feature type="compositionally biased region" description="Polar residues" evidence="1">
    <location>
        <begin position="278"/>
        <end position="288"/>
    </location>
</feature>
<proteinExistence type="predicted"/>
<name>A0AAD5WPY2_9PEZI</name>
<organism evidence="2 3">
    <name type="scientific">Zalerion maritima</name>
    <dbReference type="NCBI Taxonomy" id="339359"/>
    <lineage>
        <taxon>Eukaryota</taxon>
        <taxon>Fungi</taxon>
        <taxon>Dikarya</taxon>
        <taxon>Ascomycota</taxon>
        <taxon>Pezizomycotina</taxon>
        <taxon>Sordariomycetes</taxon>
        <taxon>Lulworthiomycetidae</taxon>
        <taxon>Lulworthiales</taxon>
        <taxon>Lulworthiaceae</taxon>
        <taxon>Zalerion</taxon>
    </lineage>
</organism>
<comment type="caution">
    <text evidence="2">The sequence shown here is derived from an EMBL/GenBank/DDBJ whole genome shotgun (WGS) entry which is preliminary data.</text>
</comment>
<dbReference type="Proteomes" id="UP001201980">
    <property type="component" value="Unassembled WGS sequence"/>
</dbReference>
<feature type="compositionally biased region" description="Polar residues" evidence="1">
    <location>
        <begin position="176"/>
        <end position="191"/>
    </location>
</feature>
<evidence type="ECO:0000313" key="2">
    <source>
        <dbReference type="EMBL" id="KAJ2895839.1"/>
    </source>
</evidence>
<dbReference type="Gene3D" id="3.30.450.30">
    <property type="entry name" value="Dynein light chain 2a, cytoplasmic"/>
    <property type="match status" value="1"/>
</dbReference>